<sequence length="352" mass="38253" precursor="true">MFCVSKSRVCTVLTCMAVLAGAQMAEAQTTLAQTFSRVATARAVGPQRGGRRGGATSTSIENEPVYRVQMRVKTANVKDAGTDDAVEVRLGSLPATWLDLAINDRERGQTDLYDISLLNVGNRGVMIRDIRNLNISKTGSNGWCIETIELLVNGRVIYKTTFPGGQWLDNSKGKSPTLLIGTSGLRANAKWKEFTSPGPSLLIKRLELEQRIESIIGHHIHADKRVKWGKLYGRGVEVSYKDSKTLHVDLDLMLDVKGLESGLDFDFDIQVSSRNGAIDLTVTNFETRIGSKIYKAILAANGFLGGSNQGDLKRMITSQVQNSLGGRPVSVSTGDYNLTAKVTSAGDVRLGF</sequence>
<dbReference type="PROSITE" id="PS50095">
    <property type="entry name" value="PLAT"/>
    <property type="match status" value="1"/>
</dbReference>
<protein>
    <recommendedName>
        <fullName evidence="2">PLAT domain-containing protein</fullName>
    </recommendedName>
</protein>
<feature type="signal peptide" evidence="1">
    <location>
        <begin position="1"/>
        <end position="27"/>
    </location>
</feature>
<keyword evidence="1" id="KW-0732">Signal</keyword>
<dbReference type="Pfam" id="PF01477">
    <property type="entry name" value="PLAT"/>
    <property type="match status" value="1"/>
</dbReference>
<feature type="domain" description="PLAT" evidence="2">
    <location>
        <begin position="66"/>
        <end position="182"/>
    </location>
</feature>
<dbReference type="OrthoDB" id="1550870at2"/>
<evidence type="ECO:0000259" key="2">
    <source>
        <dbReference type="PROSITE" id="PS50095"/>
    </source>
</evidence>
<dbReference type="Proteomes" id="UP000323917">
    <property type="component" value="Chromosome"/>
</dbReference>
<dbReference type="InterPro" id="IPR001024">
    <property type="entry name" value="PLAT/LH2_dom"/>
</dbReference>
<dbReference type="Gene3D" id="2.60.60.20">
    <property type="entry name" value="PLAT/LH2 domain"/>
    <property type="match status" value="1"/>
</dbReference>
<dbReference type="EMBL" id="CP042913">
    <property type="protein sequence ID" value="QEG33763.1"/>
    <property type="molecule type" value="Genomic_DNA"/>
</dbReference>
<dbReference type="AlphaFoldDB" id="A0A5B9QI11"/>
<organism evidence="3 4">
    <name type="scientific">Bythopirellula goksoeyrii</name>
    <dbReference type="NCBI Taxonomy" id="1400387"/>
    <lineage>
        <taxon>Bacteria</taxon>
        <taxon>Pseudomonadati</taxon>
        <taxon>Planctomycetota</taxon>
        <taxon>Planctomycetia</taxon>
        <taxon>Pirellulales</taxon>
        <taxon>Lacipirellulaceae</taxon>
        <taxon>Bythopirellula</taxon>
    </lineage>
</organism>
<evidence type="ECO:0000256" key="1">
    <source>
        <dbReference type="SAM" id="SignalP"/>
    </source>
</evidence>
<dbReference type="InterPro" id="IPR036392">
    <property type="entry name" value="PLAT/LH2_dom_sf"/>
</dbReference>
<keyword evidence="4" id="KW-1185">Reference proteome</keyword>
<reference evidence="3 4" key="1">
    <citation type="submission" date="2019-08" db="EMBL/GenBank/DDBJ databases">
        <title>Deep-cultivation of Planctomycetes and their phenomic and genomic characterization uncovers novel biology.</title>
        <authorList>
            <person name="Wiegand S."/>
            <person name="Jogler M."/>
            <person name="Boedeker C."/>
            <person name="Pinto D."/>
            <person name="Vollmers J."/>
            <person name="Rivas-Marin E."/>
            <person name="Kohn T."/>
            <person name="Peeters S.H."/>
            <person name="Heuer A."/>
            <person name="Rast P."/>
            <person name="Oberbeckmann S."/>
            <person name="Bunk B."/>
            <person name="Jeske O."/>
            <person name="Meyerdierks A."/>
            <person name="Storesund J.E."/>
            <person name="Kallscheuer N."/>
            <person name="Luecker S."/>
            <person name="Lage O.M."/>
            <person name="Pohl T."/>
            <person name="Merkel B.J."/>
            <person name="Hornburger P."/>
            <person name="Mueller R.-W."/>
            <person name="Bruemmer F."/>
            <person name="Labrenz M."/>
            <person name="Spormann A.M."/>
            <person name="Op den Camp H."/>
            <person name="Overmann J."/>
            <person name="Amann R."/>
            <person name="Jetten M.S.M."/>
            <person name="Mascher T."/>
            <person name="Medema M.H."/>
            <person name="Devos D.P."/>
            <person name="Kaster A.-K."/>
            <person name="Ovreas L."/>
            <person name="Rohde M."/>
            <person name="Galperin M.Y."/>
            <person name="Jogler C."/>
        </authorList>
    </citation>
    <scope>NUCLEOTIDE SEQUENCE [LARGE SCALE GENOMIC DNA]</scope>
    <source>
        <strain evidence="3 4">Pr1d</strain>
    </source>
</reference>
<dbReference type="SUPFAM" id="SSF49723">
    <property type="entry name" value="Lipase/lipooxygenase domain (PLAT/LH2 domain)"/>
    <property type="match status" value="1"/>
</dbReference>
<feature type="chain" id="PRO_5022763602" description="PLAT domain-containing protein" evidence="1">
    <location>
        <begin position="28"/>
        <end position="352"/>
    </location>
</feature>
<accession>A0A5B9QI11</accession>
<evidence type="ECO:0000313" key="4">
    <source>
        <dbReference type="Proteomes" id="UP000323917"/>
    </source>
</evidence>
<gene>
    <name evidence="3" type="ORF">Pr1d_10330</name>
</gene>
<name>A0A5B9QI11_9BACT</name>
<dbReference type="KEGG" id="bgok:Pr1d_10330"/>
<proteinExistence type="predicted"/>
<dbReference type="RefSeq" id="WP_148072489.1">
    <property type="nucleotide sequence ID" value="NZ_CP042913.1"/>
</dbReference>
<evidence type="ECO:0000313" key="3">
    <source>
        <dbReference type="EMBL" id="QEG33763.1"/>
    </source>
</evidence>